<reference evidence="2" key="1">
    <citation type="submission" date="2018-10" db="EMBL/GenBank/DDBJ databases">
        <title>Myxobolus squamalis genome and transcriptome.</title>
        <authorList>
            <person name="Yahalomi D."/>
            <person name="Atkinson S.D."/>
            <person name="Neuhof M."/>
            <person name="Chang E.S."/>
            <person name="Philippe H."/>
            <person name="Cartwright P."/>
            <person name="Bartholomew J.L."/>
            <person name="Huchon D."/>
        </authorList>
    </citation>
    <scope>NUCLEOTIDE SEQUENCE</scope>
</reference>
<organism evidence="2">
    <name type="scientific">Myxobolus squamalis</name>
    <name type="common">Myxosporean</name>
    <dbReference type="NCBI Taxonomy" id="59785"/>
    <lineage>
        <taxon>Eukaryota</taxon>
        <taxon>Metazoa</taxon>
        <taxon>Cnidaria</taxon>
        <taxon>Myxozoa</taxon>
        <taxon>Myxosporea</taxon>
        <taxon>Bivalvulida</taxon>
        <taxon>Platysporina</taxon>
        <taxon>Myxobolidae</taxon>
        <taxon>Myxobolus</taxon>
    </lineage>
</organism>
<keyword evidence="2" id="KW-0496">Mitochondrion</keyword>
<evidence type="ECO:0000256" key="1">
    <source>
        <dbReference type="SAM" id="Phobius"/>
    </source>
</evidence>
<keyword evidence="1" id="KW-0812">Transmembrane</keyword>
<geneLocation type="mitochondrion" evidence="2"/>
<feature type="transmembrane region" description="Helical" evidence="1">
    <location>
        <begin position="25"/>
        <end position="47"/>
    </location>
</feature>
<accession>A0A678XC78</accession>
<dbReference type="AlphaFoldDB" id="A0A678XC78"/>
<dbReference type="EMBL" id="MK087050">
    <property type="protein sequence ID" value="AZA06372.1"/>
    <property type="molecule type" value="Genomic_DNA"/>
</dbReference>
<feature type="transmembrane region" description="Helical" evidence="1">
    <location>
        <begin position="59"/>
        <end position="79"/>
    </location>
</feature>
<dbReference type="Proteomes" id="UP001296480">
    <property type="component" value="Mitochondrion MT"/>
</dbReference>
<name>A0A678XC78_MYXSQ</name>
<keyword evidence="1" id="KW-0472">Membrane</keyword>
<keyword evidence="1" id="KW-1133">Transmembrane helix</keyword>
<protein>
    <submittedName>
        <fullName evidence="2">Uncharacterized protein</fullName>
    </submittedName>
</protein>
<sequence length="452" mass="52709">MKNIIILILLNYLLSLFLLFNPLTIIFGLIKLVIVFGGLYISYYYIFKNYTTTIYSSSFLYLIKFYILFRLVLILISSGFDTHKIIYIIIFFLIILILESFNNKLNLNTTPTIIKLSGENKSRTIVSSKSNNYISNRETCANLFKVNNFSLSLKRGFKINLKDDYELESNIIESLGEIVKQYPSDFGSKIFVKDTLANIKDKKVTSDICYSIAKSYINHDDWSPINITHWINMRENTRNMLMETNSMLDMIPNIDKWGEIPYLKIKESSSPLIYNTVGIRMKNLILKSDPNSEILITLINTNNKLDNKFKNVVICSLNEFVKQIGGNILFLPFDFITPSEKIIKNIIKSFSSSGKIESIGELYNIILNLEISNISKKIQHNNRTELRITRKIEGEKNKEEELRKLFIRCNLSFIKRSLSRITRLYKIIYAIERKSYIINDMGWTETWIDWSI</sequence>
<evidence type="ECO:0000313" key="2">
    <source>
        <dbReference type="EMBL" id="AZA06372.1"/>
    </source>
</evidence>
<proteinExistence type="predicted"/>
<feature type="transmembrane region" description="Helical" evidence="1">
    <location>
        <begin position="85"/>
        <end position="101"/>
    </location>
</feature>